<accession>A0ABY4GD47</accession>
<name>A0ABY4GD47_9BACT</name>
<proteinExistence type="predicted"/>
<sequence length="154" mass="17070">MLRGLLVATSLLLIGCNGFPKDPEHTLDQVRNGTLIVGYSANPPWVVKTANGPTGTEVALVEAFARTLPAQIQWRNDTEQNLFEALEHRQVHVVVAGLTDQNPWKEKVAFTRPYQEVGKEKHVLASIQGENAFIVALERFLHQQEATLPPSVQP</sequence>
<dbReference type="Proteomes" id="UP000830401">
    <property type="component" value="Chromosome"/>
</dbReference>
<evidence type="ECO:0000259" key="1">
    <source>
        <dbReference type="Pfam" id="PF00497"/>
    </source>
</evidence>
<dbReference type="EMBL" id="CP095061">
    <property type="protein sequence ID" value="UOQ68334.1"/>
    <property type="molecule type" value="Genomic_DNA"/>
</dbReference>
<evidence type="ECO:0000313" key="2">
    <source>
        <dbReference type="EMBL" id="UOQ68334.1"/>
    </source>
</evidence>
<gene>
    <name evidence="2" type="ORF">MUN86_11055</name>
</gene>
<organism evidence="2 3">
    <name type="scientific">Hymenobacter volaticus</name>
    <dbReference type="NCBI Taxonomy" id="2932254"/>
    <lineage>
        <taxon>Bacteria</taxon>
        <taxon>Pseudomonadati</taxon>
        <taxon>Bacteroidota</taxon>
        <taxon>Cytophagia</taxon>
        <taxon>Cytophagales</taxon>
        <taxon>Hymenobacteraceae</taxon>
        <taxon>Hymenobacter</taxon>
    </lineage>
</organism>
<evidence type="ECO:0000313" key="3">
    <source>
        <dbReference type="Proteomes" id="UP000830401"/>
    </source>
</evidence>
<feature type="domain" description="Solute-binding protein family 3/N-terminal" evidence="1">
    <location>
        <begin position="35"/>
        <end position="119"/>
    </location>
</feature>
<dbReference type="RefSeq" id="WP_245125328.1">
    <property type="nucleotide sequence ID" value="NZ_CP095061.1"/>
</dbReference>
<keyword evidence="3" id="KW-1185">Reference proteome</keyword>
<dbReference type="InterPro" id="IPR001638">
    <property type="entry name" value="Solute-binding_3/MltF_N"/>
</dbReference>
<dbReference type="Gene3D" id="3.40.190.10">
    <property type="entry name" value="Periplasmic binding protein-like II"/>
    <property type="match status" value="1"/>
</dbReference>
<dbReference type="Pfam" id="PF00497">
    <property type="entry name" value="SBP_bac_3"/>
    <property type="match status" value="1"/>
</dbReference>
<dbReference type="SUPFAM" id="SSF53850">
    <property type="entry name" value="Periplasmic binding protein-like II"/>
    <property type="match status" value="1"/>
</dbReference>
<dbReference type="PROSITE" id="PS51257">
    <property type="entry name" value="PROKAR_LIPOPROTEIN"/>
    <property type="match status" value="1"/>
</dbReference>
<reference evidence="2" key="1">
    <citation type="submission" date="2022-04" db="EMBL/GenBank/DDBJ databases">
        <title>Hymenobacter sp. isolated from the air.</title>
        <authorList>
            <person name="Won M."/>
            <person name="Lee C.-M."/>
            <person name="Woen H.-Y."/>
            <person name="Kwon S.-W."/>
        </authorList>
    </citation>
    <scope>NUCLEOTIDE SEQUENCE</scope>
    <source>
        <strain evidence="2">5420S-77</strain>
    </source>
</reference>
<protein>
    <submittedName>
        <fullName evidence="2">Transporter substrate-binding domain-containing protein</fullName>
    </submittedName>
</protein>